<dbReference type="EMBL" id="CP081303">
    <property type="protein sequence ID" value="QZE14860.1"/>
    <property type="molecule type" value="Genomic_DNA"/>
</dbReference>
<keyword evidence="2" id="KW-1185">Reference proteome</keyword>
<proteinExistence type="predicted"/>
<evidence type="ECO:0000313" key="2">
    <source>
        <dbReference type="Proteomes" id="UP000826212"/>
    </source>
</evidence>
<gene>
    <name evidence="1" type="ORF">K4L44_03090</name>
</gene>
<dbReference type="Proteomes" id="UP000826212">
    <property type="component" value="Chromosome"/>
</dbReference>
<accession>A0AC61NGU3</accession>
<reference evidence="1" key="1">
    <citation type="submission" date="2021-08" db="EMBL/GenBank/DDBJ databases">
        <title>Novel anaerobic bacterium isolated from sea squirt in East Sea, Republic of Korea.</title>
        <authorList>
            <person name="Nguyen T.H."/>
            <person name="Li Z."/>
            <person name="Lee Y.-J."/>
            <person name="Ko J."/>
            <person name="Kim S.-G."/>
        </authorList>
    </citation>
    <scope>NUCLEOTIDE SEQUENCE</scope>
    <source>
        <strain evidence="1">KCTC 25031</strain>
    </source>
</reference>
<name>A0AC61NGU3_9BACT</name>
<organism evidence="1 2">
    <name type="scientific">Halosquirtibacter laminarini</name>
    <dbReference type="NCBI Taxonomy" id="3374600"/>
    <lineage>
        <taxon>Bacteria</taxon>
        <taxon>Pseudomonadati</taxon>
        <taxon>Bacteroidota</taxon>
        <taxon>Bacteroidia</taxon>
        <taxon>Marinilabiliales</taxon>
        <taxon>Prolixibacteraceae</taxon>
        <taxon>Halosquirtibacter</taxon>
    </lineage>
</organism>
<sequence>MIWHQIYDLRYLYTMHEIQRYDSSSFEDKLSNKGYKHVVLVTIVGKGMYLYQTYLFDNYNYTIMSAAKEIAGENHIFLGMSSRNVEQKI</sequence>
<evidence type="ECO:0000313" key="1">
    <source>
        <dbReference type="EMBL" id="QZE14860.1"/>
    </source>
</evidence>
<protein>
    <submittedName>
        <fullName evidence="1">Uncharacterized protein</fullName>
    </submittedName>
</protein>